<feature type="transmembrane region" description="Helical" evidence="5">
    <location>
        <begin position="201"/>
        <end position="219"/>
    </location>
</feature>
<evidence type="ECO:0000313" key="8">
    <source>
        <dbReference type="Proteomes" id="UP000177515"/>
    </source>
</evidence>
<keyword evidence="8" id="KW-1185">Reference proteome</keyword>
<feature type="transmembrane region" description="Helical" evidence="5">
    <location>
        <begin position="132"/>
        <end position="152"/>
    </location>
</feature>
<feature type="compositionally biased region" description="Pro residues" evidence="4">
    <location>
        <begin position="231"/>
        <end position="245"/>
    </location>
</feature>
<feature type="domain" description="HTH araC/xylS-type" evidence="6">
    <location>
        <begin position="288"/>
        <end position="393"/>
    </location>
</feature>
<protein>
    <submittedName>
        <fullName evidence="7">AraC family transcriptional regulator</fullName>
    </submittedName>
</protein>
<feature type="transmembrane region" description="Helical" evidence="5">
    <location>
        <begin position="164"/>
        <end position="181"/>
    </location>
</feature>
<dbReference type="PANTHER" id="PTHR43280:SF29">
    <property type="entry name" value="ARAC-FAMILY TRANSCRIPTIONAL REGULATOR"/>
    <property type="match status" value="1"/>
</dbReference>
<evidence type="ECO:0000256" key="2">
    <source>
        <dbReference type="ARBA" id="ARBA00023125"/>
    </source>
</evidence>
<feature type="region of interest" description="Disordered" evidence="4">
    <location>
        <begin position="227"/>
        <end position="275"/>
    </location>
</feature>
<keyword evidence="5" id="KW-0472">Membrane</keyword>
<organism evidence="7 8">
    <name type="scientific">Cupriavidus malaysiensis</name>
    <dbReference type="NCBI Taxonomy" id="367825"/>
    <lineage>
        <taxon>Bacteria</taxon>
        <taxon>Pseudomonadati</taxon>
        <taxon>Pseudomonadota</taxon>
        <taxon>Betaproteobacteria</taxon>
        <taxon>Burkholderiales</taxon>
        <taxon>Burkholderiaceae</taxon>
        <taxon>Cupriavidus</taxon>
    </lineage>
</organism>
<keyword evidence="5" id="KW-1133">Transmembrane helix</keyword>
<feature type="transmembrane region" description="Helical" evidence="5">
    <location>
        <begin position="103"/>
        <end position="120"/>
    </location>
</feature>
<evidence type="ECO:0000256" key="3">
    <source>
        <dbReference type="ARBA" id="ARBA00023163"/>
    </source>
</evidence>
<dbReference type="SUPFAM" id="SSF46689">
    <property type="entry name" value="Homeodomain-like"/>
    <property type="match status" value="1"/>
</dbReference>
<reference evidence="7 8" key="1">
    <citation type="submission" date="2016-10" db="EMBL/GenBank/DDBJ databases">
        <title>Complete genome sequences of three Cupriavidus strains isolated from various Malaysian environments.</title>
        <authorList>
            <person name="Abdullah A.A.-A."/>
            <person name="Shafie N.A.H."/>
            <person name="Lau N.S."/>
        </authorList>
    </citation>
    <scope>NUCLEOTIDE SEQUENCE [LARGE SCALE GENOMIC DNA]</scope>
    <source>
        <strain evidence="7 8">USMAA1020</strain>
    </source>
</reference>
<dbReference type="InterPro" id="IPR020449">
    <property type="entry name" value="Tscrpt_reg_AraC-type_HTH"/>
</dbReference>
<dbReference type="SMART" id="SM00342">
    <property type="entry name" value="HTH_ARAC"/>
    <property type="match status" value="1"/>
</dbReference>
<dbReference type="PRINTS" id="PR00032">
    <property type="entry name" value="HTHARAC"/>
</dbReference>
<accession>A0ABN4TWJ6</accession>
<proteinExistence type="predicted"/>
<keyword evidence="3" id="KW-0804">Transcription</keyword>
<evidence type="ECO:0000259" key="6">
    <source>
        <dbReference type="PROSITE" id="PS01124"/>
    </source>
</evidence>
<feature type="compositionally biased region" description="Low complexity" evidence="4">
    <location>
        <begin position="265"/>
        <end position="275"/>
    </location>
</feature>
<dbReference type="Pfam" id="PF12833">
    <property type="entry name" value="HTH_18"/>
    <property type="match status" value="1"/>
</dbReference>
<dbReference type="InterPro" id="IPR009057">
    <property type="entry name" value="Homeodomain-like_sf"/>
</dbReference>
<gene>
    <name evidence="7" type="ORF">BKK80_27985</name>
</gene>
<dbReference type="InterPro" id="IPR018062">
    <property type="entry name" value="HTH_AraC-typ_CS"/>
</dbReference>
<dbReference type="PANTHER" id="PTHR43280">
    <property type="entry name" value="ARAC-FAMILY TRANSCRIPTIONAL REGULATOR"/>
    <property type="match status" value="1"/>
</dbReference>
<keyword evidence="2" id="KW-0238">DNA-binding</keyword>
<dbReference type="EMBL" id="CP017755">
    <property type="protein sequence ID" value="AOZ09578.1"/>
    <property type="molecule type" value="Genomic_DNA"/>
</dbReference>
<evidence type="ECO:0000256" key="5">
    <source>
        <dbReference type="SAM" id="Phobius"/>
    </source>
</evidence>
<dbReference type="PROSITE" id="PS00041">
    <property type="entry name" value="HTH_ARAC_FAMILY_1"/>
    <property type="match status" value="1"/>
</dbReference>
<dbReference type="Proteomes" id="UP000177515">
    <property type="component" value="Chromosome 2"/>
</dbReference>
<keyword evidence="1" id="KW-0805">Transcription regulation</keyword>
<keyword evidence="5" id="KW-0812">Transmembrane</keyword>
<dbReference type="Gene3D" id="1.10.10.60">
    <property type="entry name" value="Homeodomain-like"/>
    <property type="match status" value="1"/>
</dbReference>
<dbReference type="InterPro" id="IPR018060">
    <property type="entry name" value="HTH_AraC"/>
</dbReference>
<evidence type="ECO:0000256" key="1">
    <source>
        <dbReference type="ARBA" id="ARBA00023015"/>
    </source>
</evidence>
<evidence type="ECO:0000313" key="7">
    <source>
        <dbReference type="EMBL" id="AOZ09578.1"/>
    </source>
</evidence>
<feature type="transmembrane region" description="Helical" evidence="5">
    <location>
        <begin position="70"/>
        <end position="91"/>
    </location>
</feature>
<dbReference type="PROSITE" id="PS01124">
    <property type="entry name" value="HTH_ARAC_FAMILY_2"/>
    <property type="match status" value="1"/>
</dbReference>
<feature type="compositionally biased region" description="Low complexity" evidence="4">
    <location>
        <begin position="246"/>
        <end position="255"/>
    </location>
</feature>
<name>A0ABN4TWJ6_9BURK</name>
<sequence length="398" mass="41681">MTMSLPIPLFDAMLRGMVLALLALLAALLGRDRPALPAARAAAALAAGLAVQVASSMPWFEQSAPRLWQAPLVGIAVGNAALLWIFVQALFDDGFAFRPVHALAWAAASGLGTLNCAVLAHSGSAVAPFTTALQRVLPGLFAVLTMIAAAKGWRGDLIEGRRRLRAFIVIAGVAYTLLQLAARLASPDGRLSDAGATLDTALLLCIVAPLACSMLRMTATELFPSARAMAPPEPGPLPAPPPPPSHTAADATPARPETPPPTPSPAEALAAGNGQANAADAAEQALVDALLRLMADEQAYRSEQLSVASLAARLAVPEYRLRRAINQRLGYRNFSAFVNGFRLREAQAALSDPARRALPVLTIALEAGFQSIGPFNRAFKAATGATPSEYRRQKLADS</sequence>
<evidence type="ECO:0000256" key="4">
    <source>
        <dbReference type="SAM" id="MobiDB-lite"/>
    </source>
</evidence>